<dbReference type="AlphaFoldDB" id="A0A849I8F2"/>
<sequence>MSHLSASDPHHAAIRAEMRQLRLNRRPSYPALVLGLVAAADAASVVLTLSGL</sequence>
<dbReference type="RefSeq" id="WP_171217764.1">
    <property type="nucleotide sequence ID" value="NZ_JABEPP010000002.1"/>
</dbReference>
<evidence type="ECO:0000313" key="2">
    <source>
        <dbReference type="EMBL" id="NNM72277.1"/>
    </source>
</evidence>
<accession>A0A849I8F2</accession>
<keyword evidence="3" id="KW-1185">Reference proteome</keyword>
<keyword evidence="1" id="KW-0812">Transmembrane</keyword>
<organism evidence="2 3">
    <name type="scientific">Enterovirga aerilata</name>
    <dbReference type="NCBI Taxonomy" id="2730920"/>
    <lineage>
        <taxon>Bacteria</taxon>
        <taxon>Pseudomonadati</taxon>
        <taxon>Pseudomonadota</taxon>
        <taxon>Alphaproteobacteria</taxon>
        <taxon>Hyphomicrobiales</taxon>
        <taxon>Methylobacteriaceae</taxon>
        <taxon>Enterovirga</taxon>
    </lineage>
</organism>
<evidence type="ECO:0000313" key="3">
    <source>
        <dbReference type="Proteomes" id="UP000564885"/>
    </source>
</evidence>
<keyword evidence="1" id="KW-0472">Membrane</keyword>
<comment type="caution">
    <text evidence="2">The sequence shown here is derived from an EMBL/GenBank/DDBJ whole genome shotgun (WGS) entry which is preliminary data.</text>
</comment>
<keyword evidence="1" id="KW-1133">Transmembrane helix</keyword>
<protein>
    <submittedName>
        <fullName evidence="2">Uncharacterized protein</fullName>
    </submittedName>
</protein>
<reference evidence="2 3" key="1">
    <citation type="submission" date="2020-04" db="EMBL/GenBank/DDBJ databases">
        <title>Enterovirga sp. isolate from soil.</title>
        <authorList>
            <person name="Chea S."/>
            <person name="Kim D.-U."/>
        </authorList>
    </citation>
    <scope>NUCLEOTIDE SEQUENCE [LARGE SCALE GENOMIC DNA]</scope>
    <source>
        <strain evidence="2 3">DB1703</strain>
    </source>
</reference>
<name>A0A849I8F2_9HYPH</name>
<feature type="transmembrane region" description="Helical" evidence="1">
    <location>
        <begin position="29"/>
        <end position="49"/>
    </location>
</feature>
<proteinExistence type="predicted"/>
<dbReference type="Proteomes" id="UP000564885">
    <property type="component" value="Unassembled WGS sequence"/>
</dbReference>
<gene>
    <name evidence="2" type="ORF">HJG44_07695</name>
</gene>
<evidence type="ECO:0000256" key="1">
    <source>
        <dbReference type="SAM" id="Phobius"/>
    </source>
</evidence>
<dbReference type="EMBL" id="JABEPP010000002">
    <property type="protein sequence ID" value="NNM72277.1"/>
    <property type="molecule type" value="Genomic_DNA"/>
</dbReference>